<dbReference type="SUPFAM" id="SSF52058">
    <property type="entry name" value="L domain-like"/>
    <property type="match status" value="1"/>
</dbReference>
<evidence type="ECO:0000313" key="2">
    <source>
        <dbReference type="EMBL" id="KAJ2923704.1"/>
    </source>
</evidence>
<evidence type="ECO:0000256" key="1">
    <source>
        <dbReference type="SAM" id="MobiDB-lite"/>
    </source>
</evidence>
<feature type="region of interest" description="Disordered" evidence="1">
    <location>
        <begin position="230"/>
        <end position="250"/>
    </location>
</feature>
<gene>
    <name evidence="2" type="ORF">H1R20_g13390</name>
</gene>
<dbReference type="OrthoDB" id="2995370at2759"/>
<keyword evidence="3" id="KW-1185">Reference proteome</keyword>
<comment type="caution">
    <text evidence="2">The sequence shown here is derived from an EMBL/GenBank/DDBJ whole genome shotgun (WGS) entry which is preliminary data.</text>
</comment>
<proteinExistence type="predicted"/>
<sequence>MWRHITIYVDTPHTVETISASPLNIHLTRSATLTICVYLLRKEKIPRTLDLNEFGSVEVLLGALEGYLDRVEALVVETNQASSLPDFQLLLIRSGNAHRLGRLRNLVLRCNADDSILLPPSSSSLLPSIGQVGVNGMLTTIYIDGRNLLAMLRSSSSRSRSGVEDAFSSMPMVETFGINHLTFRVDGYSDALIHHFFLDVLPSFPRLGTLALDTFEPINDGHPWLIQGPSSHAALSSSPPSESPQDVTPLGSTSIRRLIIKRTKQDSIEFALKRITYTQTLILIHCFFTSPSPIQIPNCSNLVLMDIPTDFQRILPKIIAHWNGKHLELVDCPCVDDDLWGELITELTKV</sequence>
<dbReference type="Gene3D" id="3.80.10.10">
    <property type="entry name" value="Ribonuclease Inhibitor"/>
    <property type="match status" value="1"/>
</dbReference>
<dbReference type="EMBL" id="JANBPK010001292">
    <property type="protein sequence ID" value="KAJ2923704.1"/>
    <property type="molecule type" value="Genomic_DNA"/>
</dbReference>
<reference evidence="2" key="1">
    <citation type="submission" date="2022-06" db="EMBL/GenBank/DDBJ databases">
        <title>Genome Sequence of Candolleomyces eurysporus.</title>
        <authorList>
            <person name="Buettner E."/>
        </authorList>
    </citation>
    <scope>NUCLEOTIDE SEQUENCE</scope>
    <source>
        <strain evidence="2">VTCC 930004</strain>
    </source>
</reference>
<evidence type="ECO:0000313" key="3">
    <source>
        <dbReference type="Proteomes" id="UP001140091"/>
    </source>
</evidence>
<dbReference type="AlphaFoldDB" id="A0A9W8IXN3"/>
<accession>A0A9W8IXN3</accession>
<feature type="non-terminal residue" evidence="2">
    <location>
        <position position="350"/>
    </location>
</feature>
<protein>
    <submittedName>
        <fullName evidence="2">Uncharacterized protein</fullName>
    </submittedName>
</protein>
<dbReference type="Proteomes" id="UP001140091">
    <property type="component" value="Unassembled WGS sequence"/>
</dbReference>
<organism evidence="2 3">
    <name type="scientific">Candolleomyces eurysporus</name>
    <dbReference type="NCBI Taxonomy" id="2828524"/>
    <lineage>
        <taxon>Eukaryota</taxon>
        <taxon>Fungi</taxon>
        <taxon>Dikarya</taxon>
        <taxon>Basidiomycota</taxon>
        <taxon>Agaricomycotina</taxon>
        <taxon>Agaricomycetes</taxon>
        <taxon>Agaricomycetidae</taxon>
        <taxon>Agaricales</taxon>
        <taxon>Agaricineae</taxon>
        <taxon>Psathyrellaceae</taxon>
        <taxon>Candolleomyces</taxon>
    </lineage>
</organism>
<dbReference type="InterPro" id="IPR032675">
    <property type="entry name" value="LRR_dom_sf"/>
</dbReference>
<name>A0A9W8IXN3_9AGAR</name>
<feature type="compositionally biased region" description="Low complexity" evidence="1">
    <location>
        <begin position="230"/>
        <end position="244"/>
    </location>
</feature>